<dbReference type="InterPro" id="IPR027705">
    <property type="entry name" value="Flotillin_fam"/>
</dbReference>
<comment type="caution">
    <text evidence="2">The sequence shown here is derived from an EMBL/GenBank/DDBJ whole genome shotgun (WGS) entry which is preliminary data.</text>
</comment>
<comment type="subcellular location">
    <subcellularLocation>
        <location evidence="1">Cell membrane</location>
        <topology evidence="1">Lipid-anchor</topology>
    </subcellularLocation>
    <subcellularLocation>
        <location evidence="1">Membrane</location>
        <location evidence="1">Caveola</location>
    </subcellularLocation>
</comment>
<proteinExistence type="inferred from homology"/>
<accession>A0A5A7VD08</accession>
<dbReference type="EMBL" id="SSTE01001846">
    <property type="protein sequence ID" value="KAA0064907.1"/>
    <property type="molecule type" value="Genomic_DNA"/>
</dbReference>
<sequence>MSSIVIGIVILAKGSQMAEVEAAKAVSLREANLQKEVEKMNVLTMTEKLKAELLSKASLRHQERGGGTGGTGRGPSTVSLLDALGGNYTALRDYLMINGGMFQDIANINANSIKGLQPMISVWTNGSDGQGLVFMSKLECFLHHVWEP</sequence>
<gene>
    <name evidence="2" type="ORF">E6C27_scaffold82G002250</name>
</gene>
<dbReference type="STRING" id="1194695.A0A5A7VD08"/>
<dbReference type="AlphaFoldDB" id="A0A5A7VD08"/>
<dbReference type="Proteomes" id="UP000321393">
    <property type="component" value="Unassembled WGS sequence"/>
</dbReference>
<organism evidence="2 3">
    <name type="scientific">Cucumis melo var. makuwa</name>
    <name type="common">Oriental melon</name>
    <dbReference type="NCBI Taxonomy" id="1194695"/>
    <lineage>
        <taxon>Eukaryota</taxon>
        <taxon>Viridiplantae</taxon>
        <taxon>Streptophyta</taxon>
        <taxon>Embryophyta</taxon>
        <taxon>Tracheophyta</taxon>
        <taxon>Spermatophyta</taxon>
        <taxon>Magnoliopsida</taxon>
        <taxon>eudicotyledons</taxon>
        <taxon>Gunneridae</taxon>
        <taxon>Pentapetalae</taxon>
        <taxon>rosids</taxon>
        <taxon>fabids</taxon>
        <taxon>Cucurbitales</taxon>
        <taxon>Cucurbitaceae</taxon>
        <taxon>Benincaseae</taxon>
        <taxon>Cucumis</taxon>
    </lineage>
</organism>
<name>A0A5A7VD08_CUCMM</name>
<keyword evidence="1" id="KW-1003">Cell membrane</keyword>
<evidence type="ECO:0000256" key="1">
    <source>
        <dbReference type="RuleBase" id="RU366054"/>
    </source>
</evidence>
<comment type="similarity">
    <text evidence="1">Belongs to the band 7/mec-2 family. Flotillin subfamily.</text>
</comment>
<evidence type="ECO:0000313" key="2">
    <source>
        <dbReference type="EMBL" id="KAA0064907.1"/>
    </source>
</evidence>
<evidence type="ECO:0000313" key="3">
    <source>
        <dbReference type="Proteomes" id="UP000321393"/>
    </source>
</evidence>
<keyword evidence="1" id="KW-0472">Membrane</keyword>
<reference evidence="2 3" key="1">
    <citation type="submission" date="2019-08" db="EMBL/GenBank/DDBJ databases">
        <title>Draft genome sequences of two oriental melons (Cucumis melo L. var makuwa).</title>
        <authorList>
            <person name="Kwon S.-Y."/>
        </authorList>
    </citation>
    <scope>NUCLEOTIDE SEQUENCE [LARGE SCALE GENOMIC DNA]</scope>
    <source>
        <strain evidence="3">cv. SW 3</strain>
        <tissue evidence="2">Leaf</tissue>
    </source>
</reference>
<dbReference type="OrthoDB" id="6080404at2759"/>
<dbReference type="PANTHER" id="PTHR13806:SF31">
    <property type="entry name" value="FLOTILLIN-LIKE PROTEIN 1-RELATED"/>
    <property type="match status" value="1"/>
</dbReference>
<protein>
    <recommendedName>
        <fullName evidence="1">Flotillin-like</fullName>
    </recommendedName>
</protein>
<dbReference type="GO" id="GO:0005901">
    <property type="term" value="C:caveola"/>
    <property type="evidence" value="ECO:0007669"/>
    <property type="project" value="UniProtKB-SubCell"/>
</dbReference>
<dbReference type="PANTHER" id="PTHR13806">
    <property type="entry name" value="FLOTILLIN-RELATED"/>
    <property type="match status" value="1"/>
</dbReference>